<reference evidence="2" key="1">
    <citation type="submission" date="2009-06" db="EMBL/GenBank/DDBJ databases">
        <title>Complete sequence of Dickeya dadantii Ech703.</title>
        <authorList>
            <consortium name="US DOE Joint Genome Institute"/>
            <person name="Lucas S."/>
            <person name="Copeland A."/>
            <person name="Lapidus A."/>
            <person name="Glavina del Rio T."/>
            <person name="Dalin E."/>
            <person name="Tice H."/>
            <person name="Bruce D."/>
            <person name="Goodwin L."/>
            <person name="Pitluck S."/>
            <person name="Chertkov O."/>
            <person name="Brettin T."/>
            <person name="Detter J.C."/>
            <person name="Han C."/>
            <person name="Larimer F."/>
            <person name="Land M."/>
            <person name="Hauser L."/>
            <person name="Kyrpides N."/>
            <person name="Mikhailova N."/>
            <person name="Balakrishnan V."/>
            <person name="Glasner J."/>
            <person name="Perna N.T."/>
        </authorList>
    </citation>
    <scope>NUCLEOTIDE SEQUENCE [LARGE SCALE GENOMIC DNA]</scope>
    <source>
        <strain evidence="2">Ech703</strain>
    </source>
</reference>
<accession>C6C720</accession>
<evidence type="ECO:0000256" key="1">
    <source>
        <dbReference type="SAM" id="MobiDB-lite"/>
    </source>
</evidence>
<dbReference type="Proteomes" id="UP000002734">
    <property type="component" value="Chromosome"/>
</dbReference>
<evidence type="ECO:0000313" key="3">
    <source>
        <dbReference type="Proteomes" id="UP000002734"/>
    </source>
</evidence>
<protein>
    <submittedName>
        <fullName evidence="2">Uncharacterized protein</fullName>
    </submittedName>
</protein>
<name>C6C720_MUSP7</name>
<proteinExistence type="predicted"/>
<gene>
    <name evidence="2" type="ordered locus">Dd703_2127</name>
</gene>
<dbReference type="RefSeq" id="WP_015853823.1">
    <property type="nucleotide sequence ID" value="NC_012880.1"/>
</dbReference>
<sequence>MKIRPLGLVKKALAINGAVNSVSATALSSAGERRREEEPADGAGC</sequence>
<feature type="region of interest" description="Disordered" evidence="1">
    <location>
        <begin position="25"/>
        <end position="45"/>
    </location>
</feature>
<dbReference type="HOGENOM" id="CLU_3199042_0_0_6"/>
<dbReference type="AlphaFoldDB" id="C6C720"/>
<dbReference type="EMBL" id="CP001654">
    <property type="protein sequence ID" value="ACS85914.1"/>
    <property type="molecule type" value="Genomic_DNA"/>
</dbReference>
<organism evidence="2 3">
    <name type="scientific">Musicola paradisiaca (strain Ech703)</name>
    <name type="common">Dickeya paradisiaca</name>
    <name type="synonym">Dickeya dadantii</name>
    <dbReference type="NCBI Taxonomy" id="579405"/>
    <lineage>
        <taxon>Bacteria</taxon>
        <taxon>Pseudomonadati</taxon>
        <taxon>Pseudomonadota</taxon>
        <taxon>Gammaproteobacteria</taxon>
        <taxon>Enterobacterales</taxon>
        <taxon>Pectobacteriaceae</taxon>
        <taxon>Musicola</taxon>
    </lineage>
</organism>
<evidence type="ECO:0000313" key="2">
    <source>
        <dbReference type="EMBL" id="ACS85914.1"/>
    </source>
</evidence>
<dbReference type="KEGG" id="dda:Dd703_2127"/>
<keyword evidence="3" id="KW-1185">Reference proteome</keyword>